<evidence type="ECO:0000256" key="2">
    <source>
        <dbReference type="ARBA" id="ARBA00006543"/>
    </source>
</evidence>
<evidence type="ECO:0000259" key="12">
    <source>
        <dbReference type="Pfam" id="PF11635"/>
    </source>
</evidence>
<evidence type="ECO:0000256" key="8">
    <source>
        <dbReference type="ARBA" id="ARBA00023163"/>
    </source>
</evidence>
<evidence type="ECO:0000256" key="9">
    <source>
        <dbReference type="ARBA" id="ARBA00023242"/>
    </source>
</evidence>
<keyword evidence="9 11" id="KW-0539">Nucleus</keyword>
<accession>A0A1B6ICJ1</accession>
<evidence type="ECO:0000259" key="14">
    <source>
        <dbReference type="Pfam" id="PF20719"/>
    </source>
</evidence>
<dbReference type="Pfam" id="PF11635">
    <property type="entry name" value="Med16_N"/>
    <property type="match status" value="1"/>
</dbReference>
<proteinExistence type="inferred from homology"/>
<organism evidence="15">
    <name type="scientific">Homalodisca liturata</name>
    <dbReference type="NCBI Taxonomy" id="320908"/>
    <lineage>
        <taxon>Eukaryota</taxon>
        <taxon>Metazoa</taxon>
        <taxon>Ecdysozoa</taxon>
        <taxon>Arthropoda</taxon>
        <taxon>Hexapoda</taxon>
        <taxon>Insecta</taxon>
        <taxon>Pterygota</taxon>
        <taxon>Neoptera</taxon>
        <taxon>Paraneoptera</taxon>
        <taxon>Hemiptera</taxon>
        <taxon>Auchenorrhyncha</taxon>
        <taxon>Membracoidea</taxon>
        <taxon>Cicadellidae</taxon>
        <taxon>Cicadellinae</taxon>
        <taxon>Proconiini</taxon>
        <taxon>Homalodisca</taxon>
    </lineage>
</organism>
<dbReference type="InterPro" id="IPR048338">
    <property type="entry name" value="Mediator_Med16"/>
</dbReference>
<evidence type="ECO:0000256" key="10">
    <source>
        <dbReference type="ARBA" id="ARBA00032015"/>
    </source>
</evidence>
<comment type="function">
    <text evidence="11">Component of the Mediator complex, a coactivator involved in the regulated transcription of nearly all RNA polymerase II-dependent genes. Mediator functions as a bridge to convey information from gene-specific regulatory proteins to the basal RNA polymerase II transcription machinery. Mediator is recruited to promoters by direct interactions with regulatory proteins and serves as a scaffold for the assembly of a functional preinitiation complex with RNA polymerase II and the general transcription factors.</text>
</comment>
<keyword evidence="8 11" id="KW-0804">Transcription</keyword>
<evidence type="ECO:0000256" key="11">
    <source>
        <dbReference type="RuleBase" id="RU364149"/>
    </source>
</evidence>
<dbReference type="Pfam" id="PF20718">
    <property type="entry name" value="Med16_bridge"/>
    <property type="match status" value="1"/>
</dbReference>
<evidence type="ECO:0000256" key="6">
    <source>
        <dbReference type="ARBA" id="ARBA00023015"/>
    </source>
</evidence>
<dbReference type="Gene3D" id="2.130.10.10">
    <property type="entry name" value="YVTN repeat-like/Quinoprotein amine dehydrogenase"/>
    <property type="match status" value="1"/>
</dbReference>
<evidence type="ECO:0000256" key="4">
    <source>
        <dbReference type="ARBA" id="ARBA00022574"/>
    </source>
</evidence>
<evidence type="ECO:0000313" key="15">
    <source>
        <dbReference type="EMBL" id="JAS84639.1"/>
    </source>
</evidence>
<evidence type="ECO:0000256" key="5">
    <source>
        <dbReference type="ARBA" id="ARBA00022737"/>
    </source>
</evidence>
<dbReference type="InterPro" id="IPR021665">
    <property type="entry name" value="Mediator_Med16_N"/>
</dbReference>
<protein>
    <recommendedName>
        <fullName evidence="3 11">Mediator of RNA polymerase II transcription subunit 16</fullName>
    </recommendedName>
    <alternativeName>
        <fullName evidence="10 11">Mediator complex subunit 16</fullName>
    </alternativeName>
</protein>
<keyword evidence="6 11" id="KW-0805">Transcription regulation</keyword>
<dbReference type="AlphaFoldDB" id="A0A1B6ICJ1"/>
<evidence type="ECO:0000256" key="1">
    <source>
        <dbReference type="ARBA" id="ARBA00004123"/>
    </source>
</evidence>
<dbReference type="GO" id="GO:0016592">
    <property type="term" value="C:mediator complex"/>
    <property type="evidence" value="ECO:0007669"/>
    <property type="project" value="InterPro"/>
</dbReference>
<sequence length="804" mass="89217">MDLIYALYRKHNTSNKIHSEFESLHDGETLCSVSSQNIVAFTTRTELDDVSAKSWGSHVYVADLNTPWFSHKVISSQAVVTALEWDLPGHKLLVADASGVVSLWTLREHVLNDWVCLGTVNFAGEHIIGAAFFHNGKKIVIVPEKKDNYQYSEKFTHVRFAPSVRQFGGRSVEGCLVISTTGMVGALAITKDGGTQTLITCTESLGSTRHRITAVDICYGKNGQYLVAVSSGSVHMPIQCFRVSVKRIDDKLSISSQALPSFFMLACTSTDHSYHTVTQLKFVVREDADTLVVAANGDSGALIEIWELQEKPLTIHKLFQSKVQSTEPFRTVLWQHQSQYPLSCPITCMTTLKMALMNTVPPPLYVIVVLTDGSIHCLSRDTLKQVATSYMAMGWRDDVKHQKLSIDISSIDLSWLGGALVVADTQGQLYMYRLHPIGETGTMMSAGYAVSLLEYCLVTGLDWWDVLIALRPQMVDAVCDRLTEGFARQPPATQQYHYVSHLSLRAALYRLNPSGQARAADLTALLMLHSVSTAFKTLLRPSDLSSHDKGPADSLQAVMNEAVTDIDQVLLHLEAKEFTVEPSTLQSLHQLIQWVADLALNLLARLPEQRKTIGYELVRDCKAVNSIRELLIIIRFWGLLRNSCLPVFISSAENVDVLGLLFKLLSRLVQNPEPDDGLIDDCILLPNQVMIPPLNTATPITAITSPALYYLSLPIKLEFGVEPDCLLFVPDLSPVEGAIATDQIVDTIRHIYLGHQPLVVKQCCRCGGKAQVQGCPRTAAIRAWDLRWARACRCGGHWRIHKYI</sequence>
<dbReference type="SUPFAM" id="SSF69322">
    <property type="entry name" value="Tricorn protease domain 2"/>
    <property type="match status" value="1"/>
</dbReference>
<reference evidence="15" key="1">
    <citation type="submission" date="2015-11" db="EMBL/GenBank/DDBJ databases">
        <title>De novo transcriptome assembly of four potential Pierce s Disease insect vectors from Arizona vineyards.</title>
        <authorList>
            <person name="Tassone E.E."/>
        </authorList>
    </citation>
    <scope>NUCLEOTIDE SEQUENCE</scope>
</reference>
<keyword evidence="5" id="KW-0677">Repeat</keyword>
<keyword evidence="4" id="KW-0853">WD repeat</keyword>
<comment type="subcellular location">
    <subcellularLocation>
        <location evidence="1 11">Nucleus</location>
    </subcellularLocation>
</comment>
<feature type="domain" description="Mediator complex subunit 16 C-terminal" evidence="14">
    <location>
        <begin position="720"/>
        <end position="799"/>
    </location>
</feature>
<dbReference type="InterPro" id="IPR048616">
    <property type="entry name" value="MED16_bridge"/>
</dbReference>
<dbReference type="InterPro" id="IPR048339">
    <property type="entry name" value="Mediator_Med16_C"/>
</dbReference>
<dbReference type="PANTHER" id="PTHR13224">
    <property type="entry name" value="THYROID HORMONE RECEPTOR-ASSOCIATED PROTEIN-RELATED"/>
    <property type="match status" value="1"/>
</dbReference>
<dbReference type="PANTHER" id="PTHR13224:SF6">
    <property type="entry name" value="MEDIATOR OF RNA POLYMERASE II TRANSCRIPTION SUBUNIT 16"/>
    <property type="match status" value="1"/>
</dbReference>
<feature type="domain" description="Mediator complex subunit Med16 N-terminal" evidence="12">
    <location>
        <begin position="119"/>
        <end position="389"/>
    </location>
</feature>
<gene>
    <name evidence="11" type="primary">MED16</name>
    <name evidence="15" type="ORF">g.27594</name>
</gene>
<comment type="similarity">
    <text evidence="2 11">Belongs to the Mediator complex subunit 16 family.</text>
</comment>
<evidence type="ECO:0000256" key="7">
    <source>
        <dbReference type="ARBA" id="ARBA00023159"/>
    </source>
</evidence>
<dbReference type="GO" id="GO:0045893">
    <property type="term" value="P:positive regulation of DNA-templated transcription"/>
    <property type="evidence" value="ECO:0007669"/>
    <property type="project" value="TreeGrafter"/>
</dbReference>
<evidence type="ECO:0000259" key="13">
    <source>
        <dbReference type="Pfam" id="PF20718"/>
    </source>
</evidence>
<feature type="domain" description="Mediator of RNA polymerase II transcription subunit 16 central helical bridge" evidence="13">
    <location>
        <begin position="452"/>
        <end position="637"/>
    </location>
</feature>
<dbReference type="Pfam" id="PF20719">
    <property type="entry name" value="Med16_C"/>
    <property type="match status" value="1"/>
</dbReference>
<dbReference type="EMBL" id="GECU01023067">
    <property type="protein sequence ID" value="JAS84639.1"/>
    <property type="molecule type" value="Transcribed_RNA"/>
</dbReference>
<name>A0A1B6ICJ1_9HEMI</name>
<keyword evidence="7 11" id="KW-0010">Activator</keyword>
<dbReference type="InterPro" id="IPR015943">
    <property type="entry name" value="WD40/YVTN_repeat-like_dom_sf"/>
</dbReference>
<evidence type="ECO:0000256" key="3">
    <source>
        <dbReference type="ARBA" id="ARBA00019614"/>
    </source>
</evidence>
<comment type="subunit">
    <text evidence="11">Component of the Mediator complex.</text>
</comment>